<dbReference type="EMBL" id="SKFH01000011">
    <property type="protein sequence ID" value="TCZ72164.1"/>
    <property type="molecule type" value="Genomic_DNA"/>
</dbReference>
<dbReference type="InterPro" id="IPR051916">
    <property type="entry name" value="GPI-anchor_lipid_remodeler"/>
</dbReference>
<dbReference type="GO" id="GO:0016020">
    <property type="term" value="C:membrane"/>
    <property type="evidence" value="ECO:0007669"/>
    <property type="project" value="GOC"/>
</dbReference>
<proteinExistence type="predicted"/>
<dbReference type="PANTHER" id="PTHR14859:SF15">
    <property type="entry name" value="ENDONUCLEASE_EXONUCLEASE_PHOSPHATASE DOMAIN-CONTAINING PROTEIN"/>
    <property type="match status" value="1"/>
</dbReference>
<dbReference type="GO" id="GO:0004519">
    <property type="term" value="F:endonuclease activity"/>
    <property type="evidence" value="ECO:0007669"/>
    <property type="project" value="UniProtKB-KW"/>
</dbReference>
<dbReference type="OrthoDB" id="635146at2"/>
<keyword evidence="3" id="KW-0255">Endonuclease</keyword>
<dbReference type="GO" id="GO:0006506">
    <property type="term" value="P:GPI anchor biosynthetic process"/>
    <property type="evidence" value="ECO:0007669"/>
    <property type="project" value="TreeGrafter"/>
</dbReference>
<keyword evidence="1" id="KW-0472">Membrane</keyword>
<dbReference type="GO" id="GO:0004527">
    <property type="term" value="F:exonuclease activity"/>
    <property type="evidence" value="ECO:0007669"/>
    <property type="project" value="UniProtKB-KW"/>
</dbReference>
<evidence type="ECO:0000259" key="2">
    <source>
        <dbReference type="Pfam" id="PF03372"/>
    </source>
</evidence>
<dbReference type="PROSITE" id="PS51257">
    <property type="entry name" value="PROKAR_LIPOPROTEIN"/>
    <property type="match status" value="1"/>
</dbReference>
<evidence type="ECO:0000313" key="3">
    <source>
        <dbReference type="EMBL" id="TCZ72164.1"/>
    </source>
</evidence>
<dbReference type="SUPFAM" id="SSF56219">
    <property type="entry name" value="DNase I-like"/>
    <property type="match status" value="1"/>
</dbReference>
<keyword evidence="3" id="KW-0540">Nuclease</keyword>
<dbReference type="InterPro" id="IPR005135">
    <property type="entry name" value="Endo/exonuclease/phosphatase"/>
</dbReference>
<dbReference type="PANTHER" id="PTHR14859">
    <property type="entry name" value="CALCOFLUOR WHITE HYPERSENSITIVE PROTEIN PRECURSOR"/>
    <property type="match status" value="1"/>
</dbReference>
<reference evidence="3 4" key="1">
    <citation type="submission" date="2019-03" db="EMBL/GenBank/DDBJ databases">
        <authorList>
            <person name="Kim M.K.M."/>
        </authorList>
    </citation>
    <scope>NUCLEOTIDE SEQUENCE [LARGE SCALE GENOMIC DNA]</scope>
    <source>
        <strain evidence="3 4">17J68-15</strain>
    </source>
</reference>
<keyword evidence="1" id="KW-0812">Transmembrane</keyword>
<sequence>MAGKARRFVRRFYLGMNIAVVVLFLLSCLASYLHPARWWFFAVLGLGFAATLVTLILFFFFSLIIKPRYSLISLGALVLGCKSIFVFFALSGAGSTRAGYAPPKGAHTLRVVQWNVARFIEQRRNNNEGSQTRLKMLEQLRRTNADVLCFQEFIQASGEEFYDNLGYLRKELGYRYSYFPRGAGFKNWYGQAIFSRYPLIDTGYTSFPSPGTPEKLIWGNIVLGQRIIRIYTSHLQSYKLRPEDYERIEKIKNNEDSLLPNSRSIWTKLHRATTIRGTQADLVRAELDRCSYPFVFTADLNDVPNSYAYHTVRGPLRDAFLEKGFGVGRTFNALAPTLRIDYIFTTPDFEVLQFQRVARDLSDHYMLVADLQWRR</sequence>
<feature type="transmembrane region" description="Helical" evidence="1">
    <location>
        <begin position="38"/>
        <end position="64"/>
    </location>
</feature>
<keyword evidence="4" id="KW-1185">Reference proteome</keyword>
<feature type="transmembrane region" description="Helical" evidence="1">
    <location>
        <begin position="12"/>
        <end position="32"/>
    </location>
</feature>
<dbReference type="Proteomes" id="UP000295164">
    <property type="component" value="Unassembled WGS sequence"/>
</dbReference>
<dbReference type="AlphaFoldDB" id="A0A4R4DZL3"/>
<accession>A0A4R4DZL3</accession>
<feature type="domain" description="Endonuclease/exonuclease/phosphatase" evidence="2">
    <location>
        <begin position="112"/>
        <end position="364"/>
    </location>
</feature>
<keyword evidence="1" id="KW-1133">Transmembrane helix</keyword>
<dbReference type="CDD" id="cd09084">
    <property type="entry name" value="EEP-2"/>
    <property type="match status" value="1"/>
</dbReference>
<keyword evidence="3" id="KW-0269">Exonuclease</keyword>
<name>A0A4R4DZL3_9BACT</name>
<organism evidence="3 4">
    <name type="scientific">Flaviaesturariibacter aridisoli</name>
    <dbReference type="NCBI Taxonomy" id="2545761"/>
    <lineage>
        <taxon>Bacteria</taxon>
        <taxon>Pseudomonadati</taxon>
        <taxon>Bacteroidota</taxon>
        <taxon>Chitinophagia</taxon>
        <taxon>Chitinophagales</taxon>
        <taxon>Chitinophagaceae</taxon>
        <taxon>Flaviaestuariibacter</taxon>
    </lineage>
</organism>
<dbReference type="InterPro" id="IPR036691">
    <property type="entry name" value="Endo/exonu/phosph_ase_sf"/>
</dbReference>
<dbReference type="Gene3D" id="3.60.10.10">
    <property type="entry name" value="Endonuclease/exonuclease/phosphatase"/>
    <property type="match status" value="1"/>
</dbReference>
<keyword evidence="3" id="KW-0378">Hydrolase</keyword>
<protein>
    <submittedName>
        <fullName evidence="3">Endonuclease/exonuclease/phosphatase</fullName>
    </submittedName>
</protein>
<feature type="transmembrane region" description="Helical" evidence="1">
    <location>
        <begin position="71"/>
        <end position="90"/>
    </location>
</feature>
<gene>
    <name evidence="3" type="ORF">E0486_08720</name>
</gene>
<evidence type="ECO:0000256" key="1">
    <source>
        <dbReference type="SAM" id="Phobius"/>
    </source>
</evidence>
<evidence type="ECO:0000313" key="4">
    <source>
        <dbReference type="Proteomes" id="UP000295164"/>
    </source>
</evidence>
<dbReference type="Pfam" id="PF03372">
    <property type="entry name" value="Exo_endo_phos"/>
    <property type="match status" value="1"/>
</dbReference>
<comment type="caution">
    <text evidence="3">The sequence shown here is derived from an EMBL/GenBank/DDBJ whole genome shotgun (WGS) entry which is preliminary data.</text>
</comment>